<protein>
    <submittedName>
        <fullName evidence="2">SDR family oxidoreductase</fullName>
    </submittedName>
</protein>
<feature type="domain" description="NAD(P)-binding" evidence="1">
    <location>
        <begin position="9"/>
        <end position="185"/>
    </location>
</feature>
<comment type="caution">
    <text evidence="2">The sequence shown here is derived from an EMBL/GenBank/DDBJ whole genome shotgun (WGS) entry which is preliminary data.</text>
</comment>
<dbReference type="Pfam" id="PF13460">
    <property type="entry name" value="NAD_binding_10"/>
    <property type="match status" value="1"/>
</dbReference>
<name>A0ABT3IKN6_9BACT</name>
<keyword evidence="3" id="KW-1185">Reference proteome</keyword>
<dbReference type="PANTHER" id="PTHR43162:SF1">
    <property type="entry name" value="PRESTALK A DIFFERENTIATION PROTEIN A"/>
    <property type="match status" value="1"/>
</dbReference>
<dbReference type="CDD" id="cd05269">
    <property type="entry name" value="TMR_SDR_a"/>
    <property type="match status" value="1"/>
</dbReference>
<dbReference type="Gene3D" id="3.40.50.720">
    <property type="entry name" value="NAD(P)-binding Rossmann-like Domain"/>
    <property type="match status" value="1"/>
</dbReference>
<dbReference type="SUPFAM" id="SSF51735">
    <property type="entry name" value="NAD(P)-binding Rossmann-fold domains"/>
    <property type="match status" value="1"/>
</dbReference>
<dbReference type="RefSeq" id="WP_264730220.1">
    <property type="nucleotide sequence ID" value="NZ_JAPDNR010000001.1"/>
</dbReference>
<reference evidence="2 3" key="1">
    <citation type="submission" date="2022-10" db="EMBL/GenBank/DDBJ databases">
        <title>Chitinophaga nivalis PC15 sp. nov., isolated from Pyeongchang county, South Korea.</title>
        <authorList>
            <person name="Trinh H.N."/>
        </authorList>
    </citation>
    <scope>NUCLEOTIDE SEQUENCE [LARGE SCALE GENOMIC DNA]</scope>
    <source>
        <strain evidence="2 3">PC14</strain>
    </source>
</reference>
<evidence type="ECO:0000313" key="3">
    <source>
        <dbReference type="Proteomes" id="UP001207742"/>
    </source>
</evidence>
<evidence type="ECO:0000313" key="2">
    <source>
        <dbReference type="EMBL" id="MCW3484529.1"/>
    </source>
</evidence>
<sequence length="284" mass="30935">MSNKILITGVTGSVGKALTKSLQARQVAFKAASRNVAAAKEKLGLQEEVVHFSFDDPATFEAATADVEKVFLLGPSFNPHLDQLMTPFVAYLGKKGIKRIVYLSGLGLSGPVGLLGFHARMEQKLIQEGFDYTIIRPSYFAQNFRNYEYENITERSVVFAPAGKGKTAFIDVADIAAVATEVLTKEGHSGQAYELTGPEALSFYEVAALLTRFTGKQITYPEPDEDTFKAGLKATGVSDLIGEYMAIIYNNIANNKVAFTTDTIEKITGKKPTALETVLEQDWG</sequence>
<dbReference type="Gene3D" id="3.90.25.10">
    <property type="entry name" value="UDP-galactose 4-epimerase, domain 1"/>
    <property type="match status" value="1"/>
</dbReference>
<accession>A0ABT3IKN6</accession>
<gene>
    <name evidence="2" type="ORF">OL497_11530</name>
</gene>
<dbReference type="EMBL" id="JAPDNS010000001">
    <property type="protein sequence ID" value="MCW3484529.1"/>
    <property type="molecule type" value="Genomic_DNA"/>
</dbReference>
<dbReference type="Proteomes" id="UP001207742">
    <property type="component" value="Unassembled WGS sequence"/>
</dbReference>
<dbReference type="InterPro" id="IPR016040">
    <property type="entry name" value="NAD(P)-bd_dom"/>
</dbReference>
<organism evidence="2 3">
    <name type="scientific">Chitinophaga nivalis</name>
    <dbReference type="NCBI Taxonomy" id="2991709"/>
    <lineage>
        <taxon>Bacteria</taxon>
        <taxon>Pseudomonadati</taxon>
        <taxon>Bacteroidota</taxon>
        <taxon>Chitinophagia</taxon>
        <taxon>Chitinophagales</taxon>
        <taxon>Chitinophagaceae</taxon>
        <taxon>Chitinophaga</taxon>
    </lineage>
</organism>
<dbReference type="PANTHER" id="PTHR43162">
    <property type="match status" value="1"/>
</dbReference>
<proteinExistence type="predicted"/>
<evidence type="ECO:0000259" key="1">
    <source>
        <dbReference type="Pfam" id="PF13460"/>
    </source>
</evidence>
<dbReference type="InterPro" id="IPR036291">
    <property type="entry name" value="NAD(P)-bd_dom_sf"/>
</dbReference>
<dbReference type="InterPro" id="IPR051604">
    <property type="entry name" value="Ergot_Alk_Oxidoreductase"/>
</dbReference>